<evidence type="ECO:0000313" key="3">
    <source>
        <dbReference type="EMBL" id="QWY77236.1"/>
    </source>
</evidence>
<dbReference type="InterPro" id="IPR013424">
    <property type="entry name" value="Ice-binding_C"/>
</dbReference>
<name>A0A9E6MVL3_9PROT</name>
<evidence type="ECO:0000313" key="4">
    <source>
        <dbReference type="Proteomes" id="UP000683551"/>
    </source>
</evidence>
<organism evidence="3 4">
    <name type="scientific">Ferrovum myxofaciens</name>
    <dbReference type="NCBI Taxonomy" id="416213"/>
    <lineage>
        <taxon>Bacteria</taxon>
        <taxon>Pseudomonadati</taxon>
        <taxon>Pseudomonadota</taxon>
        <taxon>Betaproteobacteria</taxon>
        <taxon>Ferrovales</taxon>
        <taxon>Ferrovaceae</taxon>
        <taxon>Ferrovum</taxon>
    </lineage>
</organism>
<reference evidence="3" key="1">
    <citation type="submission" date="2021-02" db="EMBL/GenBank/DDBJ databases">
        <title>Comparative genomics of Ferrovum myxofaciens strains, predominant extremophile bacteria forming large biofilm stalactites in acid mine ecosystems.</title>
        <authorList>
            <person name="Burkartova K."/>
            <person name="Ridl J."/>
            <person name="Pajer P."/>
            <person name="Falteisek L."/>
        </authorList>
    </citation>
    <scope>NUCLEOTIDE SEQUENCE</scope>
    <source>
        <strain evidence="3">MI1III</strain>
    </source>
</reference>
<dbReference type="Pfam" id="PF07589">
    <property type="entry name" value="PEP-CTERM"/>
    <property type="match status" value="1"/>
</dbReference>
<feature type="domain" description="Ice-binding protein C-terminal" evidence="2">
    <location>
        <begin position="210"/>
        <end position="232"/>
    </location>
</feature>
<accession>A0A9E6MVL3</accession>
<dbReference type="EMBL" id="CP071137">
    <property type="protein sequence ID" value="QWY77236.1"/>
    <property type="molecule type" value="Genomic_DNA"/>
</dbReference>
<protein>
    <submittedName>
        <fullName evidence="3">PEP-CTERM sorting domain-containing protein</fullName>
    </submittedName>
</protein>
<evidence type="ECO:0000259" key="2">
    <source>
        <dbReference type="Pfam" id="PF07589"/>
    </source>
</evidence>
<feature type="chain" id="PRO_5038695995" evidence="1">
    <location>
        <begin position="25"/>
        <end position="248"/>
    </location>
</feature>
<dbReference type="AlphaFoldDB" id="A0A9E6MVL3"/>
<dbReference type="NCBIfam" id="TIGR02595">
    <property type="entry name" value="PEP_CTERM"/>
    <property type="match status" value="1"/>
</dbReference>
<gene>
    <name evidence="3" type="ORF">JZL65_12320</name>
</gene>
<dbReference type="Proteomes" id="UP000683551">
    <property type="component" value="Chromosome"/>
</dbReference>
<proteinExistence type="predicted"/>
<dbReference type="RefSeq" id="WP_273144447.1">
    <property type="nucleotide sequence ID" value="NZ_CP071137.1"/>
</dbReference>
<sequence length="248" mass="25090">MTQKKRFAALALCALSIAPLSALANPIPLNGSFSFNGAAVNQFTSGGITYTAGNLGAGINTATSVTVQNPITITATPANTFGATNDLNGQLPAGSTGYIVNPTPGGTYTLQIPPEQRIQSVFNGNPPFASTTSSMNGDTFNFYATSDQVLSSVSLGNISELGIIILGTVSDTQNKYTSSLASVGLTFIDNAGALGYTGAFSAPPATTTNVPEPGSLLLVGIGALGLGLCARKFKLTGRVSSGLQDSIA</sequence>
<keyword evidence="1" id="KW-0732">Signal</keyword>
<evidence type="ECO:0000256" key="1">
    <source>
        <dbReference type="SAM" id="SignalP"/>
    </source>
</evidence>
<feature type="signal peptide" evidence="1">
    <location>
        <begin position="1"/>
        <end position="24"/>
    </location>
</feature>